<dbReference type="PROSITE" id="PS00687">
    <property type="entry name" value="ALDEHYDE_DEHYDR_GLU"/>
    <property type="match status" value="1"/>
</dbReference>
<dbReference type="Proteomes" id="UP001500908">
    <property type="component" value="Unassembled WGS sequence"/>
</dbReference>
<dbReference type="Pfam" id="PF00171">
    <property type="entry name" value="Aldedh"/>
    <property type="match status" value="1"/>
</dbReference>
<evidence type="ECO:0000313" key="5">
    <source>
        <dbReference type="EMBL" id="GAA3750170.1"/>
    </source>
</evidence>
<gene>
    <name evidence="5" type="ORF">GCM10022402_31650</name>
</gene>
<evidence type="ECO:0000313" key="6">
    <source>
        <dbReference type="Proteomes" id="UP001500908"/>
    </source>
</evidence>
<dbReference type="InterPro" id="IPR016162">
    <property type="entry name" value="Ald_DH_N"/>
</dbReference>
<name>A0ABP7FXN1_9ACTN</name>
<dbReference type="SUPFAM" id="SSF53720">
    <property type="entry name" value="ALDH-like"/>
    <property type="match status" value="1"/>
</dbReference>
<accession>A0ABP7FXN1</accession>
<dbReference type="PANTHER" id="PTHR11699">
    <property type="entry name" value="ALDEHYDE DEHYDROGENASE-RELATED"/>
    <property type="match status" value="1"/>
</dbReference>
<evidence type="ECO:0000256" key="3">
    <source>
        <dbReference type="RuleBase" id="RU003345"/>
    </source>
</evidence>
<sequence>MENFYRLHIDGKDRVASDHATFSVENPADGSVMCEVAAATSEDVAAAVAAASQAVADGRWSRLRGRDRARTLQRVAQLLSERIEELAELETRQIGRPLREMRAQLARVPEWFEYFGSLAQTVEGTIPDFGGQHLNYVQRVPIGVAGLVTPWNHPLLITTKKLSAAIAAGNSVVVKPSEYAPLAPLELAAICEEAGVPPGVVNVVPGWGATAGKALGEHPGLARVDFTGGTVTGRRVAAAAGQNLTPVTAELGGKAPVVVFDDVDTERAAAAAAFAAFIATGQTCVQGARLLVQRSAYQRVTDAFVERAAGLRVGEPMSADTQVGPLSSREQLERVAAAVARAQEEGATVLCGGRPCDDPPLDRGHYYPPTVLADVTPDMTVWHEEIFGPVTVVTAFDDEAEAVRLANDTPFGLAASVWTRHLGRAHRVADRIDAGIVWVNDHHRIDPASPWGGVKDSGMDRENGIAAYHSYTRPKSTIVNTSDESFDWFGTADELRYS</sequence>
<dbReference type="EMBL" id="BAABDD010000014">
    <property type="protein sequence ID" value="GAA3750170.1"/>
    <property type="molecule type" value="Genomic_DNA"/>
</dbReference>
<proteinExistence type="inferred from homology"/>
<comment type="similarity">
    <text evidence="3">Belongs to the aldehyde dehydrogenase family.</text>
</comment>
<feature type="active site" evidence="2">
    <location>
        <position position="250"/>
    </location>
</feature>
<keyword evidence="6" id="KW-1185">Reference proteome</keyword>
<keyword evidence="1 3" id="KW-0560">Oxidoreductase</keyword>
<evidence type="ECO:0000256" key="2">
    <source>
        <dbReference type="PROSITE-ProRule" id="PRU10007"/>
    </source>
</evidence>
<dbReference type="InterPro" id="IPR029510">
    <property type="entry name" value="Ald_DH_CS_GLU"/>
</dbReference>
<dbReference type="RefSeq" id="WP_344972510.1">
    <property type="nucleotide sequence ID" value="NZ_BAABDD010000014.1"/>
</dbReference>
<dbReference type="Gene3D" id="3.40.309.10">
    <property type="entry name" value="Aldehyde Dehydrogenase, Chain A, domain 2"/>
    <property type="match status" value="1"/>
</dbReference>
<organism evidence="5 6">
    <name type="scientific">Salinactinospora qingdaonensis</name>
    <dbReference type="NCBI Taxonomy" id="702744"/>
    <lineage>
        <taxon>Bacteria</taxon>
        <taxon>Bacillati</taxon>
        <taxon>Actinomycetota</taxon>
        <taxon>Actinomycetes</taxon>
        <taxon>Streptosporangiales</taxon>
        <taxon>Nocardiopsidaceae</taxon>
        <taxon>Salinactinospora</taxon>
    </lineage>
</organism>
<feature type="domain" description="Aldehyde dehydrogenase" evidence="4">
    <location>
        <begin position="17"/>
        <end position="476"/>
    </location>
</feature>
<reference evidence="6" key="1">
    <citation type="journal article" date="2019" name="Int. J. Syst. Evol. Microbiol.">
        <title>The Global Catalogue of Microorganisms (GCM) 10K type strain sequencing project: providing services to taxonomists for standard genome sequencing and annotation.</title>
        <authorList>
            <consortium name="The Broad Institute Genomics Platform"/>
            <consortium name="The Broad Institute Genome Sequencing Center for Infectious Disease"/>
            <person name="Wu L."/>
            <person name="Ma J."/>
        </authorList>
    </citation>
    <scope>NUCLEOTIDE SEQUENCE [LARGE SCALE GENOMIC DNA]</scope>
    <source>
        <strain evidence="6">JCM 17137</strain>
    </source>
</reference>
<evidence type="ECO:0000259" key="4">
    <source>
        <dbReference type="Pfam" id="PF00171"/>
    </source>
</evidence>
<dbReference type="InterPro" id="IPR016161">
    <property type="entry name" value="Ald_DH/histidinol_DH"/>
</dbReference>
<dbReference type="InterPro" id="IPR016163">
    <property type="entry name" value="Ald_DH_C"/>
</dbReference>
<comment type="caution">
    <text evidence="5">The sequence shown here is derived from an EMBL/GenBank/DDBJ whole genome shotgun (WGS) entry which is preliminary data.</text>
</comment>
<protein>
    <submittedName>
        <fullName evidence="5">Aldehyde dehydrogenase family protein</fullName>
    </submittedName>
</protein>
<dbReference type="InterPro" id="IPR015590">
    <property type="entry name" value="Aldehyde_DH_dom"/>
</dbReference>
<dbReference type="Gene3D" id="3.40.605.10">
    <property type="entry name" value="Aldehyde Dehydrogenase, Chain A, domain 1"/>
    <property type="match status" value="1"/>
</dbReference>
<evidence type="ECO:0000256" key="1">
    <source>
        <dbReference type="ARBA" id="ARBA00023002"/>
    </source>
</evidence>